<proteinExistence type="inferred from homology"/>
<dbReference type="InterPro" id="IPR016024">
    <property type="entry name" value="ARM-type_fold"/>
</dbReference>
<dbReference type="SUPFAM" id="SSF48371">
    <property type="entry name" value="ARM repeat"/>
    <property type="match status" value="1"/>
</dbReference>
<feature type="region of interest" description="Disordered" evidence="4">
    <location>
        <begin position="54"/>
        <end position="96"/>
    </location>
</feature>
<dbReference type="GO" id="GO:0000122">
    <property type="term" value="P:negative regulation of transcription by RNA polymerase II"/>
    <property type="evidence" value="ECO:0007669"/>
    <property type="project" value="TreeGrafter"/>
</dbReference>
<protein>
    <submittedName>
        <fullName evidence="6">Nucleolar complex protein 2 homolog</fullName>
    </submittedName>
</protein>
<dbReference type="GO" id="GO:0003714">
    <property type="term" value="F:transcription corepressor activity"/>
    <property type="evidence" value="ECO:0007669"/>
    <property type="project" value="TreeGrafter"/>
</dbReference>
<dbReference type="PANTHER" id="PTHR12687:SF4">
    <property type="entry name" value="NUCLEOLAR COMPLEX PROTEIN 2 HOMOLOG"/>
    <property type="match status" value="1"/>
</dbReference>
<dbReference type="GO" id="GO:0030690">
    <property type="term" value="C:Noc1p-Noc2p complex"/>
    <property type="evidence" value="ECO:0007669"/>
    <property type="project" value="TreeGrafter"/>
</dbReference>
<sequence>MPKPKPKPKPMAMAIDDVDGDQQSSAVEHKNALARLEKADPEFFKFLKEQDADLLDFDESDDDAEEREEDEDEEVEEEDDDDDSGAEEPAKKVRQLKIKTDRDGRKVLDENVLTSLETALDEERPSPSAVRRAVVGFTACVARVGAEIDPPAFVIKDEQVFDGLVRLCFSRLGEALYAILEPIKQERSVDVTKMDDGEEEAVKSGPLSRFRRWKKYSAVVKQYLSDLLSFLGEVQEAEVISATIRAINKMVDLYVIFAKLSRQLVKQLVRVWSRKQEECRVVAFIALSKLIRVQPDMFSFIIKSCYLGFVSNARLVTEETWPLLALMQQSFADLCMIDPVVAYQYAFVYIRQTGIHLRNAMIAKKKELVQAVYNWQFVQCLYLWTRVITTAVKSVDGGCESIQELAYPLVQVIVGCANLLPTVKYYPLRFHCVRALIRMQVGCGIYTPAIPLLTH</sequence>
<evidence type="ECO:0000256" key="2">
    <source>
        <dbReference type="ARBA" id="ARBA00005907"/>
    </source>
</evidence>
<dbReference type="GO" id="GO:0042273">
    <property type="term" value="P:ribosomal large subunit biogenesis"/>
    <property type="evidence" value="ECO:0007669"/>
    <property type="project" value="TreeGrafter"/>
</dbReference>
<feature type="region of interest" description="Disordered" evidence="4">
    <location>
        <begin position="1"/>
        <end position="33"/>
    </location>
</feature>
<dbReference type="PANTHER" id="PTHR12687">
    <property type="entry name" value="NUCLEOLAR COMPLEX 2 AND RAD4-RELATED"/>
    <property type="match status" value="1"/>
</dbReference>
<name>A0A914WXR4_9BILA</name>
<dbReference type="InterPro" id="IPR005343">
    <property type="entry name" value="Noc2"/>
</dbReference>
<dbReference type="GO" id="GO:0030691">
    <property type="term" value="C:Noc2p-Noc3p complex"/>
    <property type="evidence" value="ECO:0007669"/>
    <property type="project" value="TreeGrafter"/>
</dbReference>
<evidence type="ECO:0000256" key="3">
    <source>
        <dbReference type="ARBA" id="ARBA00023242"/>
    </source>
</evidence>
<evidence type="ECO:0000256" key="1">
    <source>
        <dbReference type="ARBA" id="ARBA00004123"/>
    </source>
</evidence>
<evidence type="ECO:0000256" key="4">
    <source>
        <dbReference type="SAM" id="MobiDB-lite"/>
    </source>
</evidence>
<dbReference type="Proteomes" id="UP000887566">
    <property type="component" value="Unplaced"/>
</dbReference>
<comment type="similarity">
    <text evidence="2">Belongs to the NOC2 family.</text>
</comment>
<dbReference type="WBParaSite" id="PSAMB.scaffold581size46544.g7238.t1">
    <property type="protein sequence ID" value="PSAMB.scaffold581size46544.g7238.t1"/>
    <property type="gene ID" value="PSAMB.scaffold581size46544.g7238"/>
</dbReference>
<keyword evidence="5" id="KW-1185">Reference proteome</keyword>
<feature type="compositionally biased region" description="Acidic residues" evidence="4">
    <location>
        <begin position="54"/>
        <end position="86"/>
    </location>
</feature>
<dbReference type="GO" id="GO:0042393">
    <property type="term" value="F:histone binding"/>
    <property type="evidence" value="ECO:0007669"/>
    <property type="project" value="TreeGrafter"/>
</dbReference>
<comment type="subcellular location">
    <subcellularLocation>
        <location evidence="1">Nucleus</location>
    </subcellularLocation>
</comment>
<dbReference type="AlphaFoldDB" id="A0A914WXR4"/>
<evidence type="ECO:0000313" key="6">
    <source>
        <dbReference type="WBParaSite" id="PSAMB.scaffold581size46544.g7238.t1"/>
    </source>
</evidence>
<dbReference type="Pfam" id="PF03715">
    <property type="entry name" value="Noc2"/>
    <property type="match status" value="1"/>
</dbReference>
<accession>A0A914WXR4</accession>
<organism evidence="5 6">
    <name type="scientific">Plectus sambesii</name>
    <dbReference type="NCBI Taxonomy" id="2011161"/>
    <lineage>
        <taxon>Eukaryota</taxon>
        <taxon>Metazoa</taxon>
        <taxon>Ecdysozoa</taxon>
        <taxon>Nematoda</taxon>
        <taxon>Chromadorea</taxon>
        <taxon>Plectida</taxon>
        <taxon>Plectina</taxon>
        <taxon>Plectoidea</taxon>
        <taxon>Plectidae</taxon>
        <taxon>Plectus</taxon>
    </lineage>
</organism>
<dbReference type="GO" id="GO:0005654">
    <property type="term" value="C:nucleoplasm"/>
    <property type="evidence" value="ECO:0007669"/>
    <property type="project" value="TreeGrafter"/>
</dbReference>
<dbReference type="GO" id="GO:0005730">
    <property type="term" value="C:nucleolus"/>
    <property type="evidence" value="ECO:0007669"/>
    <property type="project" value="TreeGrafter"/>
</dbReference>
<evidence type="ECO:0000313" key="5">
    <source>
        <dbReference type="Proteomes" id="UP000887566"/>
    </source>
</evidence>
<keyword evidence="3" id="KW-0539">Nucleus</keyword>
<reference evidence="6" key="1">
    <citation type="submission" date="2022-11" db="UniProtKB">
        <authorList>
            <consortium name="WormBaseParasite"/>
        </authorList>
    </citation>
    <scope>IDENTIFICATION</scope>
</reference>